<dbReference type="PANTHER" id="PTHR33990:SF1">
    <property type="entry name" value="PROTEIN YJDN"/>
    <property type="match status" value="1"/>
</dbReference>
<evidence type="ECO:0000313" key="2">
    <source>
        <dbReference type="EMBL" id="ORM75263.1"/>
    </source>
</evidence>
<dbReference type="InterPro" id="IPR028973">
    <property type="entry name" value="PhnB-like"/>
</dbReference>
<evidence type="ECO:0000313" key="3">
    <source>
        <dbReference type="Proteomes" id="UP000193104"/>
    </source>
</evidence>
<comment type="caution">
    <text evidence="2">The sequence shown here is derived from an EMBL/GenBank/DDBJ whole genome shotgun (WGS) entry which is preliminary data.</text>
</comment>
<proteinExistence type="predicted"/>
<dbReference type="Proteomes" id="UP000193104">
    <property type="component" value="Unassembled WGS sequence"/>
</dbReference>
<dbReference type="RefSeq" id="WP_128599316.1">
    <property type="nucleotide sequence ID" value="NZ_MLFS01000001.1"/>
</dbReference>
<keyword evidence="3" id="KW-1185">Reference proteome</keyword>
<reference evidence="2 3" key="1">
    <citation type="journal article" date="2017" name="Antonie Van Leeuwenhoek">
        <title>Phylogenomic resolution of the bacterial genus Pantoea and its relationship with Erwinia and Tatumella.</title>
        <authorList>
            <person name="Palmer M."/>
            <person name="Steenkamp E.T."/>
            <person name="Coetzee M.P."/>
            <person name="Chan W.Y."/>
            <person name="van Zyl E."/>
            <person name="De Maayer P."/>
            <person name="Coutinho T.A."/>
            <person name="Blom J."/>
            <person name="Smits T.H."/>
            <person name="Duffy B."/>
            <person name="Venter S.N."/>
        </authorList>
    </citation>
    <scope>NUCLEOTIDE SEQUENCE [LARGE SCALE GENOMIC DNA]</scope>
    <source>
        <strain evidence="2 3">LMG 26277</strain>
    </source>
</reference>
<organism evidence="2 3">
    <name type="scientific">Pantoea wallisii</name>
    <dbReference type="NCBI Taxonomy" id="1076551"/>
    <lineage>
        <taxon>Bacteria</taxon>
        <taxon>Pseudomonadati</taxon>
        <taxon>Pseudomonadota</taxon>
        <taxon>Gammaproteobacteria</taxon>
        <taxon>Enterobacterales</taxon>
        <taxon>Erwiniaceae</taxon>
        <taxon>Pantoea</taxon>
    </lineage>
</organism>
<dbReference type="InterPro" id="IPR029068">
    <property type="entry name" value="Glyas_Bleomycin-R_OHBP_Dase"/>
</dbReference>
<dbReference type="STRING" id="1076551.HA48_00630"/>
<dbReference type="NCBIfam" id="NF007537">
    <property type="entry name" value="PRK10148.1"/>
    <property type="match status" value="1"/>
</dbReference>
<dbReference type="Pfam" id="PF00903">
    <property type="entry name" value="Glyoxalase"/>
    <property type="match status" value="1"/>
</dbReference>
<name>A0A1X1DEX1_9GAMM</name>
<dbReference type="PANTHER" id="PTHR33990">
    <property type="entry name" value="PROTEIN YJDN-RELATED"/>
    <property type="match status" value="1"/>
</dbReference>
<dbReference type="CDD" id="cd06588">
    <property type="entry name" value="PhnB_like"/>
    <property type="match status" value="1"/>
</dbReference>
<dbReference type="OrthoDB" id="9795306at2"/>
<evidence type="ECO:0000259" key="1">
    <source>
        <dbReference type="Pfam" id="PF00903"/>
    </source>
</evidence>
<dbReference type="InterPro" id="IPR004360">
    <property type="entry name" value="Glyas_Fos-R_dOase_dom"/>
</dbReference>
<protein>
    <submittedName>
        <fullName evidence="2">VOC family protein</fullName>
    </submittedName>
</protein>
<feature type="domain" description="Glyoxalase/fosfomycin resistance/dioxygenase" evidence="1">
    <location>
        <begin position="8"/>
        <end position="137"/>
    </location>
</feature>
<dbReference type="Gene3D" id="3.10.180.10">
    <property type="entry name" value="2,3-Dihydroxybiphenyl 1,2-Dioxygenase, domain 1"/>
    <property type="match status" value="1"/>
</dbReference>
<sequence>MQVSPYLFLYGRCEEAIEFYLQATGGEILQKMTFGDMPEQGEQVGDQSAPPLPPEKIMHAHLRIGQGELMLSDGDTSKPPASEHAGYAVSLATPDEAEGKAWFEKLSAGGKVTTPWQETFWSNGFGMFIDKFGIPWRINVVKPQS</sequence>
<dbReference type="AlphaFoldDB" id="A0A1X1DEX1"/>
<gene>
    <name evidence="2" type="ORF">HA48_00630</name>
</gene>
<accession>A0A1X1DEX1</accession>
<dbReference type="EMBL" id="MLFS01000001">
    <property type="protein sequence ID" value="ORM75263.1"/>
    <property type="molecule type" value="Genomic_DNA"/>
</dbReference>
<dbReference type="SUPFAM" id="SSF54593">
    <property type="entry name" value="Glyoxalase/Bleomycin resistance protein/Dihydroxybiphenyl dioxygenase"/>
    <property type="match status" value="1"/>
</dbReference>